<dbReference type="InterPro" id="IPR036291">
    <property type="entry name" value="NAD(P)-bd_dom_sf"/>
</dbReference>
<dbReference type="SUPFAM" id="SSF51735">
    <property type="entry name" value="NAD(P)-binding Rossmann-fold domains"/>
    <property type="match status" value="1"/>
</dbReference>
<keyword evidence="3" id="KW-1185">Reference proteome</keyword>
<dbReference type="Pfam" id="PF16363">
    <property type="entry name" value="GDP_Man_Dehyd"/>
    <property type="match status" value="1"/>
</dbReference>
<dbReference type="PANTHER" id="PTHR43000">
    <property type="entry name" value="DTDP-D-GLUCOSE 4,6-DEHYDRATASE-RELATED"/>
    <property type="match status" value="1"/>
</dbReference>
<dbReference type="Gene3D" id="3.40.50.720">
    <property type="entry name" value="NAD(P)-binding Rossmann-like Domain"/>
    <property type="match status" value="1"/>
</dbReference>
<dbReference type="InterPro" id="IPR016040">
    <property type="entry name" value="NAD(P)-bd_dom"/>
</dbReference>
<dbReference type="Proteomes" id="UP000194003">
    <property type="component" value="Unassembled WGS sequence"/>
</dbReference>
<evidence type="ECO:0000313" key="3">
    <source>
        <dbReference type="Proteomes" id="UP000194003"/>
    </source>
</evidence>
<reference evidence="2 3" key="1">
    <citation type="journal article" date="2016" name="BMC Genomics">
        <title>Combined genomic and structural analyses of a cultured magnetotactic bacterium reveals its niche adaptation to a dynamic environment.</title>
        <authorList>
            <person name="Araujo A.C."/>
            <person name="Morillo V."/>
            <person name="Cypriano J."/>
            <person name="Teixeira L.C."/>
            <person name="Leao P."/>
            <person name="Lyra S."/>
            <person name="Almeida L.G."/>
            <person name="Bazylinski D.A."/>
            <person name="Vasconcellos A.T."/>
            <person name="Abreu F."/>
            <person name="Lins U."/>
        </authorList>
    </citation>
    <scope>NUCLEOTIDE SEQUENCE [LARGE SCALE GENOMIC DNA]</scope>
    <source>
        <strain evidence="2 3">IT-1</strain>
    </source>
</reference>
<proteinExistence type="predicted"/>
<feature type="domain" description="NAD(P)-binding" evidence="1">
    <location>
        <begin position="3"/>
        <end position="311"/>
    </location>
</feature>
<dbReference type="Gene3D" id="3.90.25.10">
    <property type="entry name" value="UDP-galactose 4-epimerase, domain 1"/>
    <property type="match status" value="1"/>
</dbReference>
<dbReference type="AlphaFoldDB" id="A0A1Y2K4G7"/>
<gene>
    <name evidence="2" type="ORF">MAIT1_02001</name>
</gene>
<evidence type="ECO:0000313" key="2">
    <source>
        <dbReference type="EMBL" id="OSM01935.1"/>
    </source>
</evidence>
<protein>
    <submittedName>
        <fullName evidence="2">Putative NAD-dependent epimerase/dehydratase</fullName>
    </submittedName>
</protein>
<comment type="caution">
    <text evidence="2">The sequence shown here is derived from an EMBL/GenBank/DDBJ whole genome shotgun (WGS) entry which is preliminary data.</text>
</comment>
<name>A0A1Y2K4G7_9PROT</name>
<organism evidence="2 3">
    <name type="scientific">Magnetofaba australis IT-1</name>
    <dbReference type="NCBI Taxonomy" id="1434232"/>
    <lineage>
        <taxon>Bacteria</taxon>
        <taxon>Pseudomonadati</taxon>
        <taxon>Pseudomonadota</taxon>
        <taxon>Magnetococcia</taxon>
        <taxon>Magnetococcales</taxon>
        <taxon>Magnetococcaceae</taxon>
        <taxon>Magnetofaba</taxon>
    </lineage>
</organism>
<evidence type="ECO:0000259" key="1">
    <source>
        <dbReference type="Pfam" id="PF16363"/>
    </source>
</evidence>
<accession>A0A1Y2K4G7</accession>
<sequence>MVLVTGGAGFIGSNFVRHMLRERPDDRIIVLDALTYAGSLDNLPDAFKRPAADSRATFHYGDVCNPQLVAELVAQSDQIVHFAAESHVSRSIVDNWSGAQTNFLGAQNLINALLKSAPRVERMIHISSSEVYGDALTERMDETHPLNPKSPYAAAKCGADRLVYAYCATHDLPIVTLRPFNAYGPRQHVEKAIPRFITHALREQPLPIHGSGEAMRDFLHVADLCRAIDLTLQAPLAQTRGQIYNVASGAARSVVSIAQEILHAMGAPAQALAHTVDRPGQVARHTGDFSKIHRALGWSPTIDWESGLRETIAWYQAHAELWRKQLILSTQRIPRTDGQAALH</sequence>
<dbReference type="EMBL" id="LVJN01000020">
    <property type="protein sequence ID" value="OSM01935.1"/>
    <property type="molecule type" value="Genomic_DNA"/>
</dbReference>
<dbReference type="STRING" id="1434232.MAIT1_02001"/>